<organism evidence="3 4">
    <name type="scientific">Desulforapulum autotrophicum (strain ATCC 43914 / DSM 3382 / VKM B-1955 / HRM2)</name>
    <name type="common">Desulfobacterium autotrophicum</name>
    <dbReference type="NCBI Taxonomy" id="177437"/>
    <lineage>
        <taxon>Bacteria</taxon>
        <taxon>Pseudomonadati</taxon>
        <taxon>Thermodesulfobacteriota</taxon>
        <taxon>Desulfobacteria</taxon>
        <taxon>Desulfobacterales</taxon>
        <taxon>Desulfobacteraceae</taxon>
        <taxon>Desulforapulum</taxon>
    </lineage>
</organism>
<dbReference type="EMBL" id="CP001087">
    <property type="protein sequence ID" value="ACN15635.1"/>
    <property type="molecule type" value="Genomic_DNA"/>
</dbReference>
<dbReference type="Pfam" id="PF13546">
    <property type="entry name" value="DDE_5"/>
    <property type="match status" value="1"/>
</dbReference>
<dbReference type="KEGG" id="dat:HRM2_25410"/>
<keyword evidence="4" id="KW-1185">Reference proteome</keyword>
<dbReference type="PANTHER" id="PTHR33627">
    <property type="entry name" value="TRANSPOSASE"/>
    <property type="match status" value="1"/>
</dbReference>
<reference evidence="3 4" key="1">
    <citation type="journal article" date="2009" name="Environ. Microbiol.">
        <title>Genome sequence of Desulfobacterium autotrophicum HRM2, a marine sulfate reducer oxidizing organic carbon completely to carbon dioxide.</title>
        <authorList>
            <person name="Strittmatter A.W."/>
            <person name="Liesegang H."/>
            <person name="Rabus R."/>
            <person name="Decker I."/>
            <person name="Amann J."/>
            <person name="Andres S."/>
            <person name="Henne A."/>
            <person name="Fricke W.F."/>
            <person name="Martinez-Arias R."/>
            <person name="Bartels D."/>
            <person name="Goesmann A."/>
            <person name="Krause L."/>
            <person name="Puehler A."/>
            <person name="Klenk H.P."/>
            <person name="Richter M."/>
            <person name="Schuler M."/>
            <person name="Gloeckner F.O."/>
            <person name="Meyerdierks A."/>
            <person name="Gottschalk G."/>
            <person name="Amann R."/>
        </authorList>
    </citation>
    <scope>NUCLEOTIDE SEQUENCE [LARGE SCALE GENOMIC DNA]</scope>
    <source>
        <strain evidence="4">ATCC 43914 / DSM 3382 / HRM2</strain>
    </source>
</reference>
<dbReference type="Proteomes" id="UP000000442">
    <property type="component" value="Chromosome"/>
</dbReference>
<evidence type="ECO:0000313" key="4">
    <source>
        <dbReference type="Proteomes" id="UP000000442"/>
    </source>
</evidence>
<dbReference type="AlphaFoldDB" id="C0QGY6"/>
<gene>
    <name evidence="3" type="ordered locus">HRM2_25410</name>
</gene>
<dbReference type="HOGENOM" id="CLU_041101_2_0_7"/>
<dbReference type="eggNOG" id="COG3385">
    <property type="taxonomic scope" value="Bacteria"/>
</dbReference>
<evidence type="ECO:0000259" key="2">
    <source>
        <dbReference type="Pfam" id="PF13546"/>
    </source>
</evidence>
<dbReference type="OrthoDB" id="5344740at2"/>
<evidence type="ECO:0000256" key="1">
    <source>
        <dbReference type="SAM" id="Phobius"/>
    </source>
</evidence>
<feature type="domain" description="Transposase IS701-like DDE" evidence="2">
    <location>
        <begin position="87"/>
        <end position="270"/>
    </location>
</feature>
<name>C0QGY6_DESAH</name>
<accession>C0QGY6</accession>
<dbReference type="eggNOG" id="COG5659">
    <property type="taxonomic scope" value="Bacteria"/>
</dbReference>
<dbReference type="SUPFAM" id="SSF53098">
    <property type="entry name" value="Ribonuclease H-like"/>
    <property type="match status" value="1"/>
</dbReference>
<keyword evidence="1" id="KW-0472">Membrane</keyword>
<sequence length="483" mass="56854">MFTRNCRNFKGEIEFYLKNGQNVFDSKIDGVFQSLKMKTWLCRANIKKQEGYHAAHLLFILFMLPLLQIKTVHSFCRKQWQQWSVSRKDTYYRFKQNTSYRWRAFMNGINHEIFKSVEVHNLPQEDLCFVIDDTILQKTGKKIENVTYLHDHNLGRSVLGFCIVTLGLFANNAFYPLDHAYFFSNKRHAKTPEKIGDPRSSSGLRSYEAKHRTKLELALSMIRRAVEAGMRPGYVLFDSWYSWPWFIQAIRNIHRDIHVVCRLKDSNVHYWYNGRKYRLSKLYQKIRNGFRKDVRTGLLLKRVKVTLPDCDEPVVIVFSKGYQEPELEAVNGRKKKKEPSWVAFLCTNPKLHSSSIIKKYIKRWPIEVCFKECKQMLGLGKDQSNDFNGQVNSSTLSFLRYNILNYLNVAENYSTMGGLFERLVDDAAVKSYSTRLWEFFRGLFHVSFSKIFDLFDIQEDFQAYLDTLEHALTGFTPFQGCET</sequence>
<evidence type="ECO:0000313" key="3">
    <source>
        <dbReference type="EMBL" id="ACN15635.1"/>
    </source>
</evidence>
<dbReference type="InterPro" id="IPR039365">
    <property type="entry name" value="IS701-like"/>
</dbReference>
<protein>
    <submittedName>
        <fullName evidence="3">Transposase</fullName>
    </submittedName>
</protein>
<dbReference type="RefSeq" id="WP_015904400.1">
    <property type="nucleotide sequence ID" value="NC_012108.1"/>
</dbReference>
<feature type="transmembrane region" description="Helical" evidence="1">
    <location>
        <begin position="51"/>
        <end position="69"/>
    </location>
</feature>
<keyword evidence="1" id="KW-1133">Transmembrane helix</keyword>
<dbReference type="InterPro" id="IPR038721">
    <property type="entry name" value="IS701-like_DDE_dom"/>
</dbReference>
<keyword evidence="1" id="KW-0812">Transmembrane</keyword>
<proteinExistence type="predicted"/>
<dbReference type="STRING" id="177437.HRM2_25410"/>
<dbReference type="PANTHER" id="PTHR33627:SF1">
    <property type="entry name" value="TRANSPOSASE"/>
    <property type="match status" value="1"/>
</dbReference>
<dbReference type="InterPro" id="IPR012337">
    <property type="entry name" value="RNaseH-like_sf"/>
</dbReference>